<organism evidence="1 2">
    <name type="scientific">Stutzerimonas chloritidismutans AW-1</name>
    <dbReference type="NCBI Taxonomy" id="1263865"/>
    <lineage>
        <taxon>Bacteria</taxon>
        <taxon>Pseudomonadati</taxon>
        <taxon>Pseudomonadota</taxon>
        <taxon>Gammaproteobacteria</taxon>
        <taxon>Pseudomonadales</taxon>
        <taxon>Pseudomonadaceae</taxon>
        <taxon>Stutzerimonas</taxon>
    </lineage>
</organism>
<proteinExistence type="predicted"/>
<dbReference type="AlphaFoldDB" id="V4PW48"/>
<protein>
    <submittedName>
        <fullName evidence="1">Uncharacterized protein</fullName>
    </submittedName>
</protein>
<comment type="caution">
    <text evidence="1">The sequence shown here is derived from an EMBL/GenBank/DDBJ whole genome shotgun (WGS) entry which is preliminary data.</text>
</comment>
<name>V4PW48_STUCH</name>
<reference evidence="1 2" key="1">
    <citation type="submission" date="2013-07" db="EMBL/GenBank/DDBJ databases">
        <authorList>
            <person name="Schaap P.J."/>
            <person name="Mehboob F."/>
            <person name="Oosterkamp M.J."/>
            <person name="de Vos W.M."/>
            <person name="Stams A.J.M."/>
            <person name="Koehorst J.J."/>
        </authorList>
    </citation>
    <scope>NUCLEOTIDE SEQUENCE [LARGE SCALE GENOMIC DNA]</scope>
    <source>
        <strain evidence="1 2">AW-1</strain>
    </source>
</reference>
<accession>V4PW48</accession>
<evidence type="ECO:0000313" key="1">
    <source>
        <dbReference type="EMBL" id="ESR00456.1"/>
    </source>
</evidence>
<dbReference type="Proteomes" id="UP000017822">
    <property type="component" value="Unassembled WGS sequence"/>
</dbReference>
<gene>
    <name evidence="1" type="ORF">F753_05195</name>
</gene>
<evidence type="ECO:0000313" key="2">
    <source>
        <dbReference type="Proteomes" id="UP000017822"/>
    </source>
</evidence>
<dbReference type="EMBL" id="AOFQ01000016">
    <property type="protein sequence ID" value="ESR00456.1"/>
    <property type="molecule type" value="Genomic_DNA"/>
</dbReference>
<sequence>MAASLDTFIVMLSAMDGSMQAQACAALKPKSGFL</sequence>